<reference evidence="3" key="1">
    <citation type="submission" date="2025-08" db="UniProtKB">
        <authorList>
            <consortium name="Ensembl"/>
        </authorList>
    </citation>
    <scope>IDENTIFICATION</scope>
</reference>
<dbReference type="GO" id="GO:0005829">
    <property type="term" value="C:cytosol"/>
    <property type="evidence" value="ECO:0007669"/>
    <property type="project" value="TreeGrafter"/>
</dbReference>
<evidence type="ECO:0000256" key="1">
    <source>
        <dbReference type="SAM" id="MobiDB-lite"/>
    </source>
</evidence>
<dbReference type="Pfam" id="PF00169">
    <property type="entry name" value="PH"/>
    <property type="match status" value="1"/>
</dbReference>
<feature type="region of interest" description="Disordered" evidence="1">
    <location>
        <begin position="32"/>
        <end position="58"/>
    </location>
</feature>
<dbReference type="Proteomes" id="UP000233040">
    <property type="component" value="Unassembled WGS sequence"/>
</dbReference>
<dbReference type="FunFam" id="2.30.29.30:FF:000083">
    <property type="entry name" value="Pleckstrin homology domain-containing family A member 5"/>
    <property type="match status" value="1"/>
</dbReference>
<keyword evidence="4" id="KW-1185">Reference proteome</keyword>
<dbReference type="GO" id="GO:0070273">
    <property type="term" value="F:phosphatidylinositol-4-phosphate binding"/>
    <property type="evidence" value="ECO:0007669"/>
    <property type="project" value="TreeGrafter"/>
</dbReference>
<feature type="compositionally biased region" description="Basic and acidic residues" evidence="1">
    <location>
        <begin position="371"/>
        <end position="387"/>
    </location>
</feature>
<dbReference type="GO" id="GO:0032266">
    <property type="term" value="F:phosphatidylinositol-3-phosphate binding"/>
    <property type="evidence" value="ECO:0007669"/>
    <property type="project" value="TreeGrafter"/>
</dbReference>
<dbReference type="SUPFAM" id="SSF50729">
    <property type="entry name" value="PH domain-like"/>
    <property type="match status" value="1"/>
</dbReference>
<organism evidence="3 4">
    <name type="scientific">Cebus imitator</name>
    <name type="common">Panamanian white-faced capuchin</name>
    <name type="synonym">Cebus capucinus imitator</name>
    <dbReference type="NCBI Taxonomy" id="2715852"/>
    <lineage>
        <taxon>Eukaryota</taxon>
        <taxon>Metazoa</taxon>
        <taxon>Chordata</taxon>
        <taxon>Craniata</taxon>
        <taxon>Vertebrata</taxon>
        <taxon>Euteleostomi</taxon>
        <taxon>Mammalia</taxon>
        <taxon>Eutheria</taxon>
        <taxon>Euarchontoglires</taxon>
        <taxon>Primates</taxon>
        <taxon>Haplorrhini</taxon>
        <taxon>Platyrrhini</taxon>
        <taxon>Cebidae</taxon>
        <taxon>Cebinae</taxon>
        <taxon>Cebus</taxon>
    </lineage>
</organism>
<dbReference type="GO" id="GO:0010314">
    <property type="term" value="F:phosphatidylinositol-5-phosphate binding"/>
    <property type="evidence" value="ECO:0007669"/>
    <property type="project" value="TreeGrafter"/>
</dbReference>
<protein>
    <submittedName>
        <fullName evidence="3">Pleckstrin homology domain containing A5</fullName>
    </submittedName>
</protein>
<dbReference type="PROSITE" id="PS50003">
    <property type="entry name" value="PH_DOMAIN"/>
    <property type="match status" value="1"/>
</dbReference>
<feature type="compositionally biased region" description="Polar residues" evidence="1">
    <location>
        <begin position="838"/>
        <end position="851"/>
    </location>
</feature>
<feature type="region of interest" description="Disordered" evidence="1">
    <location>
        <begin position="351"/>
        <end position="387"/>
    </location>
</feature>
<feature type="compositionally biased region" description="Low complexity" evidence="1">
    <location>
        <begin position="995"/>
        <end position="1008"/>
    </location>
</feature>
<dbReference type="InterPro" id="IPR001849">
    <property type="entry name" value="PH_domain"/>
</dbReference>
<feature type="region of interest" description="Disordered" evidence="1">
    <location>
        <begin position="748"/>
        <end position="767"/>
    </location>
</feature>
<dbReference type="InterPro" id="IPR011993">
    <property type="entry name" value="PH-like_dom_sf"/>
</dbReference>
<dbReference type="Ensembl" id="ENSCCAT00000037457.1">
    <property type="protein sequence ID" value="ENSCCAP00000019972.1"/>
    <property type="gene ID" value="ENSCCAG00000027711.1"/>
</dbReference>
<dbReference type="Pfam" id="PF25541">
    <property type="entry name" value="TBCA_PH"/>
    <property type="match status" value="1"/>
</dbReference>
<evidence type="ECO:0000313" key="4">
    <source>
        <dbReference type="Proteomes" id="UP000233040"/>
    </source>
</evidence>
<sequence>MTSEEKKERPISMINEASNYNVTSDYAVHPMSPVGRTSRASKKVHNFGKRSNSIKRNPNAPVVRRGWLYKQDSTGMKLWKKRWFVLSDLCLFYYRDEKEEGILGSILLPSFQIALLTSEDHINRKYAFKAAHPNMRTYYFCTDTGKEMELWMKAMLDAALVQTEPVKRVDKITSEHAPTKETNNIPNHRVLIKPEIQNNQKNKEMSKIEEKKALEAEKYGFQKDGQDRPLTKINSVKLNSLPSEYESGSFCPAQTAHYRPVNLNSSENKIVNVSLADLRGGNHPNTVPLYTEADRVIQRTNSMQQLEQWIKIQKGRSHEEETRGVISYQTLPRNMPSHRAQIMARYPEGYRTLPRNSKTRPESICSVTPSTHDKSLGPGAEEKRRSMRDDTMWQLYEWQQRQFYNKQSTLPRHSSLSSPKTMVNISDQTMHSIPTSPSHGSIAAYQGYSPQRTYRSEVSSPIQRGDVTIDRRHRAHHPKHVYVPDRRSVPAGLTLQSVSPQSLQGKTMKENEPIITMVHTMIENSALRPQLYQQLSQDEGRGTLYKYRPEEVDIDELERAWREYDKLEYDVTVTRNQMQEQLDHLGEVQTESAGIQRAQIQKELWRIQDVMEGLSKHKQQRGATEIGMIGSKPFSTVKYKNEEEEVVPPRPPLPRSYDFTEQPPIIPPLPSDSSSLLCYSRGPVHLPEEKKMYQVQGYPRNGSHCGPDYRLYKSEPELTTVAEVDESNGEEKPEPVSEIETSVVKGSHFPVGVVPPRTKSPTPESSTIASYVTLRKTKKMMDLRTERPRSAVEQLCLAESTRPRMTVEEQMERIRRHQQACLREKKKGLNVIGASDPSPLQSPSNLRDNPFRTSQIRRRDDNIKEPDTVIRENEVKPDHETPAAEIVQLKEDEPQNVDFSKELKKTENISYEMLFEPESNGVNSVEMMDKERNKEKMPEDVTYSPQDETQITNYQPEDHLEENTKNNVDEQEETVISYESTPEVSRGNQTMAVKSLSPSPESSASPVPSTQPQLTEGSHFMCV</sequence>
<dbReference type="InterPro" id="IPR040392">
    <property type="entry name" value="PKHA4-7_PH"/>
</dbReference>
<evidence type="ECO:0000313" key="3">
    <source>
        <dbReference type="Ensembl" id="ENSCCAP00000019972.1"/>
    </source>
</evidence>
<dbReference type="GO" id="GO:0080025">
    <property type="term" value="F:phosphatidylinositol-3,5-bisphosphate binding"/>
    <property type="evidence" value="ECO:0007669"/>
    <property type="project" value="TreeGrafter"/>
</dbReference>
<name>A0A2K5QVS3_CEBIM</name>
<accession>A0A2K5QVS3</accession>
<reference evidence="3" key="2">
    <citation type="submission" date="2025-09" db="UniProtKB">
        <authorList>
            <consortium name="Ensembl"/>
        </authorList>
    </citation>
    <scope>IDENTIFICATION</scope>
</reference>
<feature type="compositionally biased region" description="Polar residues" evidence="1">
    <location>
        <begin position="977"/>
        <end position="992"/>
    </location>
</feature>
<evidence type="ECO:0000259" key="2">
    <source>
        <dbReference type="PROSITE" id="PS50003"/>
    </source>
</evidence>
<dbReference type="SMART" id="SM00233">
    <property type="entry name" value="PH"/>
    <property type="match status" value="1"/>
</dbReference>
<feature type="region of interest" description="Disordered" evidence="1">
    <location>
        <begin position="953"/>
        <end position="1023"/>
    </location>
</feature>
<dbReference type="Gene3D" id="2.30.29.30">
    <property type="entry name" value="Pleckstrin-homology domain (PH domain)/Phosphotyrosine-binding domain (PTB)"/>
    <property type="match status" value="1"/>
</dbReference>
<feature type="compositionally biased region" description="Basic and acidic residues" evidence="1">
    <location>
        <begin position="956"/>
        <end position="968"/>
    </location>
</feature>
<feature type="compositionally biased region" description="Basic residues" evidence="1">
    <location>
        <begin position="39"/>
        <end position="48"/>
    </location>
</feature>
<gene>
    <name evidence="3" type="primary">PLEKHA5</name>
</gene>
<feature type="domain" description="PH" evidence="2">
    <location>
        <begin position="61"/>
        <end position="160"/>
    </location>
</feature>
<dbReference type="PANTHER" id="PTHR12752">
    <property type="entry name" value="PHOSPHOINOSITOL 3-PHOSPHATE-BINDING PROTEIN"/>
    <property type="match status" value="1"/>
</dbReference>
<feature type="region of interest" description="Disordered" evidence="1">
    <location>
        <begin position="831"/>
        <end position="851"/>
    </location>
</feature>
<dbReference type="InterPro" id="IPR057971">
    <property type="entry name" value="PKHA4-7_TBCA"/>
</dbReference>
<dbReference type="CDD" id="cd13248">
    <property type="entry name" value="PH_PEPP1_2_3"/>
    <property type="match status" value="1"/>
</dbReference>
<dbReference type="AlphaFoldDB" id="A0A2K5QVS3"/>
<proteinExistence type="predicted"/>
<dbReference type="PANTHER" id="PTHR12752:SF3">
    <property type="entry name" value="PLECKSTRIN HOMOLOGY DOMAIN-CONTAINING FAMILY A MEMBER 5"/>
    <property type="match status" value="1"/>
</dbReference>
<dbReference type="GeneTree" id="ENSGT00940000155728"/>